<dbReference type="SUPFAM" id="SSF82051">
    <property type="entry name" value="Obg GTP-binding protein N-terminal domain"/>
    <property type="match status" value="1"/>
</dbReference>
<evidence type="ECO:0000313" key="6">
    <source>
        <dbReference type="EMBL" id="KIK27156.1"/>
    </source>
</evidence>
<evidence type="ECO:0000259" key="5">
    <source>
        <dbReference type="PROSITE" id="PS51883"/>
    </source>
</evidence>
<dbReference type="STRING" id="765257.A0A0C9ZCZ3"/>
<gene>
    <name evidence="6" type="ORF">PISMIDRAFT_93327</name>
</gene>
<dbReference type="InterPro" id="IPR031167">
    <property type="entry name" value="G_OBG"/>
</dbReference>
<dbReference type="CDD" id="cd01898">
    <property type="entry name" value="Obg"/>
    <property type="match status" value="1"/>
</dbReference>
<reference evidence="7" key="2">
    <citation type="submission" date="2015-01" db="EMBL/GenBank/DDBJ databases">
        <title>Evolutionary Origins and Diversification of the Mycorrhizal Mutualists.</title>
        <authorList>
            <consortium name="DOE Joint Genome Institute"/>
            <consortium name="Mycorrhizal Genomics Consortium"/>
            <person name="Kohler A."/>
            <person name="Kuo A."/>
            <person name="Nagy L.G."/>
            <person name="Floudas D."/>
            <person name="Copeland A."/>
            <person name="Barry K.W."/>
            <person name="Cichocki N."/>
            <person name="Veneault-Fourrey C."/>
            <person name="LaButti K."/>
            <person name="Lindquist E.A."/>
            <person name="Lipzen A."/>
            <person name="Lundell T."/>
            <person name="Morin E."/>
            <person name="Murat C."/>
            <person name="Riley R."/>
            <person name="Ohm R."/>
            <person name="Sun H."/>
            <person name="Tunlid A."/>
            <person name="Henrissat B."/>
            <person name="Grigoriev I.V."/>
            <person name="Hibbett D.S."/>
            <person name="Martin F."/>
        </authorList>
    </citation>
    <scope>NUCLEOTIDE SEQUENCE [LARGE SCALE GENOMIC DNA]</scope>
    <source>
        <strain evidence="7">441</strain>
    </source>
</reference>
<keyword evidence="2" id="KW-0342">GTP-binding</keyword>
<dbReference type="Gene3D" id="2.70.210.12">
    <property type="entry name" value="GTP1/OBG domain"/>
    <property type="match status" value="1"/>
</dbReference>
<dbReference type="GO" id="GO:0003924">
    <property type="term" value="F:GTPase activity"/>
    <property type="evidence" value="ECO:0007669"/>
    <property type="project" value="InterPro"/>
</dbReference>
<evidence type="ECO:0000313" key="7">
    <source>
        <dbReference type="Proteomes" id="UP000054018"/>
    </source>
</evidence>
<dbReference type="InterPro" id="IPR027417">
    <property type="entry name" value="P-loop_NTPase"/>
</dbReference>
<feature type="domain" description="Obg" evidence="5">
    <location>
        <begin position="103"/>
        <end position="355"/>
    </location>
</feature>
<dbReference type="PROSITE" id="PS51710">
    <property type="entry name" value="G_OBG"/>
    <property type="match status" value="1"/>
</dbReference>
<dbReference type="GO" id="GO:0005739">
    <property type="term" value="C:mitochondrion"/>
    <property type="evidence" value="ECO:0007669"/>
    <property type="project" value="TreeGrafter"/>
</dbReference>
<evidence type="ECO:0000259" key="4">
    <source>
        <dbReference type="PROSITE" id="PS51710"/>
    </source>
</evidence>
<evidence type="ECO:0000256" key="1">
    <source>
        <dbReference type="ARBA" id="ARBA00022741"/>
    </source>
</evidence>
<feature type="compositionally biased region" description="Basic and acidic residues" evidence="3">
    <location>
        <begin position="46"/>
        <end position="73"/>
    </location>
</feature>
<feature type="region of interest" description="Disordered" evidence="3">
    <location>
        <begin position="43"/>
        <end position="81"/>
    </location>
</feature>
<keyword evidence="7" id="KW-1185">Reference proteome</keyword>
<evidence type="ECO:0000256" key="2">
    <source>
        <dbReference type="ARBA" id="ARBA00023134"/>
    </source>
</evidence>
<dbReference type="InterPro" id="IPR036726">
    <property type="entry name" value="GTP1_OBG_dom_sf"/>
</dbReference>
<feature type="domain" description="OBG-type G" evidence="4">
    <location>
        <begin position="356"/>
        <end position="636"/>
    </location>
</feature>
<dbReference type="AlphaFoldDB" id="A0A0C9ZCZ3"/>
<feature type="region of interest" description="Disordered" evidence="3">
    <location>
        <begin position="430"/>
        <end position="453"/>
    </location>
</feature>
<dbReference type="PANTHER" id="PTHR11702:SF31">
    <property type="entry name" value="MITOCHONDRIAL RIBOSOME-ASSOCIATED GTPASE 2"/>
    <property type="match status" value="1"/>
</dbReference>
<dbReference type="InterPro" id="IPR006169">
    <property type="entry name" value="GTP1_OBG_dom"/>
</dbReference>
<sequence length="642" mass="71157">MCSTLTLFTFGQRALGVSPPSPSCWQYHRSAFVRASWKSVSSTATRKQDGVRVSEREALDHDTSGDVHTRTTDSHGTSNTTLADLETARRNRKSEWKRRQGGQTFLDHSIVTVRGGKGGNGCVAFHREKFKPLGPPSGGNGGRGSDVYILPTPGLTTLSSVPRRVHGLPGGSGQGTWQHGRNAEPTVIRVPVGTVVKELGYDDPRRAPDEWEAEDEAFQELNDEEQRKAAWRERRWVHYPRWADENVERDTFQQAERAVWREERERRWMRRRRYLDPLWLDLSTAVEGEGDASERDVDAPLGLGKKEFLGHMVARGGAGGLGNPNFVSQTSRSPKFATKGQEGERITLSLELKILADVGLVGMPNAGKSTLLRALTGGRAKTEVASYAFTTLNPVVGVIRVADDGTFEGELRGLKVFDETAIEEERELERQMAEHVDPSGLVPNDKERASSPDSELVIDYDIADQHPGYPFDILESFRFTISDNPGLIAGASSNVGLGHSFLRSLERSHALVYVVDLAGEAPWDELRALRDELEAYLPGMSDKARLVVANKADLLVPEVGEGNHDKEEAVEKAKAKLKRLEEFVKMEMEIFERGETTGDVGVEECRGRRTMDVVPVSAKYGQNLKRVVLAMKGYVEEARRGS</sequence>
<evidence type="ECO:0000256" key="3">
    <source>
        <dbReference type="SAM" id="MobiDB-lite"/>
    </source>
</evidence>
<dbReference type="Gene3D" id="3.40.50.300">
    <property type="entry name" value="P-loop containing nucleotide triphosphate hydrolases"/>
    <property type="match status" value="1"/>
</dbReference>
<dbReference type="InterPro" id="IPR045086">
    <property type="entry name" value="OBG_GTPase"/>
</dbReference>
<dbReference type="PANTHER" id="PTHR11702">
    <property type="entry name" value="DEVELOPMENTALLY REGULATED GTP-BINDING PROTEIN-RELATED"/>
    <property type="match status" value="1"/>
</dbReference>
<dbReference type="EMBL" id="KN833697">
    <property type="protein sequence ID" value="KIK27156.1"/>
    <property type="molecule type" value="Genomic_DNA"/>
</dbReference>
<protein>
    <recommendedName>
        <fullName evidence="8">Obg family GTPase CgtA</fullName>
    </recommendedName>
</protein>
<dbReference type="SUPFAM" id="SSF52540">
    <property type="entry name" value="P-loop containing nucleoside triphosphate hydrolases"/>
    <property type="match status" value="1"/>
</dbReference>
<dbReference type="Pfam" id="PF01018">
    <property type="entry name" value="GTP1_OBG"/>
    <property type="match status" value="2"/>
</dbReference>
<dbReference type="InterPro" id="IPR006073">
    <property type="entry name" value="GTP-bd"/>
</dbReference>
<dbReference type="GO" id="GO:0005525">
    <property type="term" value="F:GTP binding"/>
    <property type="evidence" value="ECO:0007669"/>
    <property type="project" value="UniProtKB-KW"/>
</dbReference>
<dbReference type="OrthoDB" id="347018at2759"/>
<dbReference type="Proteomes" id="UP000054018">
    <property type="component" value="Unassembled WGS sequence"/>
</dbReference>
<accession>A0A0C9ZCZ3</accession>
<proteinExistence type="predicted"/>
<dbReference type="Pfam" id="PF01926">
    <property type="entry name" value="MMR_HSR1"/>
    <property type="match status" value="1"/>
</dbReference>
<reference evidence="6 7" key="1">
    <citation type="submission" date="2014-04" db="EMBL/GenBank/DDBJ databases">
        <authorList>
            <consortium name="DOE Joint Genome Institute"/>
            <person name="Kuo A."/>
            <person name="Kohler A."/>
            <person name="Costa M.D."/>
            <person name="Nagy L.G."/>
            <person name="Floudas D."/>
            <person name="Copeland A."/>
            <person name="Barry K.W."/>
            <person name="Cichocki N."/>
            <person name="Veneault-Fourrey C."/>
            <person name="LaButti K."/>
            <person name="Lindquist E.A."/>
            <person name="Lipzen A."/>
            <person name="Lundell T."/>
            <person name="Morin E."/>
            <person name="Murat C."/>
            <person name="Sun H."/>
            <person name="Tunlid A."/>
            <person name="Henrissat B."/>
            <person name="Grigoriev I.V."/>
            <person name="Hibbett D.S."/>
            <person name="Martin F."/>
            <person name="Nordberg H.P."/>
            <person name="Cantor M.N."/>
            <person name="Hua S.X."/>
        </authorList>
    </citation>
    <scope>NUCLEOTIDE SEQUENCE [LARGE SCALE GENOMIC DNA]</scope>
    <source>
        <strain evidence="6 7">441</strain>
    </source>
</reference>
<name>A0A0C9ZCZ3_9AGAM</name>
<organism evidence="6 7">
    <name type="scientific">Pisolithus microcarpus 441</name>
    <dbReference type="NCBI Taxonomy" id="765257"/>
    <lineage>
        <taxon>Eukaryota</taxon>
        <taxon>Fungi</taxon>
        <taxon>Dikarya</taxon>
        <taxon>Basidiomycota</taxon>
        <taxon>Agaricomycotina</taxon>
        <taxon>Agaricomycetes</taxon>
        <taxon>Agaricomycetidae</taxon>
        <taxon>Boletales</taxon>
        <taxon>Sclerodermatineae</taxon>
        <taxon>Pisolithaceae</taxon>
        <taxon>Pisolithus</taxon>
    </lineage>
</organism>
<dbReference type="HOGENOM" id="CLU_011747_2_6_1"/>
<keyword evidence="1" id="KW-0547">Nucleotide-binding</keyword>
<dbReference type="GO" id="GO:0042254">
    <property type="term" value="P:ribosome biogenesis"/>
    <property type="evidence" value="ECO:0007669"/>
    <property type="project" value="UniProtKB-UniRule"/>
</dbReference>
<evidence type="ECO:0008006" key="8">
    <source>
        <dbReference type="Google" id="ProtNLM"/>
    </source>
</evidence>
<dbReference type="PROSITE" id="PS51883">
    <property type="entry name" value="OBG"/>
    <property type="match status" value="1"/>
</dbReference>